<dbReference type="HOGENOM" id="CLU_083873_0_1_11"/>
<dbReference type="InterPro" id="IPR051401">
    <property type="entry name" value="GtrA_CellWall_Glycosyl"/>
</dbReference>
<comment type="similarity">
    <text evidence="2">Belongs to the GtrA family.</text>
</comment>
<dbReference type="PANTHER" id="PTHR38459:SF1">
    <property type="entry name" value="PROPHAGE BACTOPRENOL-LINKED GLUCOSE TRANSLOCASE HOMOLOG"/>
    <property type="match status" value="1"/>
</dbReference>
<dbReference type="EMBL" id="CP009922">
    <property type="protein sequence ID" value="AKG43234.1"/>
    <property type="molecule type" value="Genomic_DNA"/>
</dbReference>
<feature type="transmembrane region" description="Helical" evidence="6">
    <location>
        <begin position="21"/>
        <end position="40"/>
    </location>
</feature>
<dbReference type="AlphaFoldDB" id="A0A0F7FU00"/>
<reference evidence="8" key="1">
    <citation type="submission" date="2019-08" db="EMBL/GenBank/DDBJ databases">
        <title>Complete genome sequence of a mangrove-derived Streptomyces xiamenensis.</title>
        <authorList>
            <person name="Xu J."/>
        </authorList>
    </citation>
    <scope>NUCLEOTIDE SEQUENCE</scope>
    <source>
        <strain evidence="8">318</strain>
    </source>
</reference>
<accession>A0A0F7FU00</accession>
<feature type="transmembrane region" description="Helical" evidence="6">
    <location>
        <begin position="82"/>
        <end position="103"/>
    </location>
</feature>
<dbReference type="GO" id="GO:0000271">
    <property type="term" value="P:polysaccharide biosynthetic process"/>
    <property type="evidence" value="ECO:0007669"/>
    <property type="project" value="InterPro"/>
</dbReference>
<protein>
    <submittedName>
        <fullName evidence="8">Integral membrane protein</fullName>
    </submittedName>
</protein>
<proteinExistence type="inferred from homology"/>
<keyword evidence="9" id="KW-1185">Reference proteome</keyword>
<evidence type="ECO:0000256" key="2">
    <source>
        <dbReference type="ARBA" id="ARBA00009399"/>
    </source>
</evidence>
<feature type="domain" description="GtrA/DPMS transmembrane" evidence="7">
    <location>
        <begin position="17"/>
        <end position="138"/>
    </location>
</feature>
<gene>
    <name evidence="8" type="ORF">SXIM_18500</name>
</gene>
<dbReference type="PANTHER" id="PTHR38459">
    <property type="entry name" value="PROPHAGE BACTOPRENOL-LINKED GLUCOSE TRANSLOCASE HOMOLOG"/>
    <property type="match status" value="1"/>
</dbReference>
<organism evidence="8 9">
    <name type="scientific">Streptomyces xiamenensis</name>
    <dbReference type="NCBI Taxonomy" id="408015"/>
    <lineage>
        <taxon>Bacteria</taxon>
        <taxon>Bacillati</taxon>
        <taxon>Actinomycetota</taxon>
        <taxon>Actinomycetes</taxon>
        <taxon>Kitasatosporales</taxon>
        <taxon>Streptomycetaceae</taxon>
        <taxon>Streptomyces</taxon>
    </lineage>
</organism>
<dbReference type="Proteomes" id="UP000034034">
    <property type="component" value="Chromosome"/>
</dbReference>
<comment type="subcellular location">
    <subcellularLocation>
        <location evidence="1">Membrane</location>
        <topology evidence="1">Multi-pass membrane protein</topology>
    </subcellularLocation>
</comment>
<evidence type="ECO:0000256" key="3">
    <source>
        <dbReference type="ARBA" id="ARBA00022692"/>
    </source>
</evidence>
<dbReference type="InterPro" id="IPR007267">
    <property type="entry name" value="GtrA_DPMS_TM"/>
</dbReference>
<dbReference type="KEGG" id="sxi:SXIM_18500"/>
<evidence type="ECO:0000259" key="7">
    <source>
        <dbReference type="Pfam" id="PF04138"/>
    </source>
</evidence>
<evidence type="ECO:0000313" key="8">
    <source>
        <dbReference type="EMBL" id="AKG43234.1"/>
    </source>
</evidence>
<dbReference type="Pfam" id="PF04138">
    <property type="entry name" value="GtrA_DPMS_TM"/>
    <property type="match status" value="1"/>
</dbReference>
<dbReference type="GO" id="GO:0005886">
    <property type="term" value="C:plasma membrane"/>
    <property type="evidence" value="ECO:0007669"/>
    <property type="project" value="TreeGrafter"/>
</dbReference>
<dbReference type="PATRIC" id="fig|408015.6.peg.1882"/>
<evidence type="ECO:0000256" key="4">
    <source>
        <dbReference type="ARBA" id="ARBA00022989"/>
    </source>
</evidence>
<evidence type="ECO:0000313" key="9">
    <source>
        <dbReference type="Proteomes" id="UP000034034"/>
    </source>
</evidence>
<name>A0A0F7FU00_9ACTN</name>
<keyword evidence="3 6" id="KW-0812">Transmembrane</keyword>
<dbReference type="STRING" id="408015.SXIM_18500"/>
<evidence type="ECO:0000256" key="1">
    <source>
        <dbReference type="ARBA" id="ARBA00004141"/>
    </source>
</evidence>
<sequence length="156" mass="17077">MRRRLPLPPPLAREAAKFGTVGAFGFLVNVVVFNLCAQALGVEPLLSGLLATCAAITANYFGNRHWTYRDRDKGRQRREAGLFVLFSCAGLLLENAALAISHYGLGFTSVLADNLAKNVIGLGIASAFRFWSYRTWVFTERAPRDDHPAHSPADAV</sequence>
<feature type="transmembrane region" description="Helical" evidence="6">
    <location>
        <begin position="46"/>
        <end position="62"/>
    </location>
</feature>
<evidence type="ECO:0000256" key="5">
    <source>
        <dbReference type="ARBA" id="ARBA00023136"/>
    </source>
</evidence>
<keyword evidence="5 6" id="KW-0472">Membrane</keyword>
<keyword evidence="4 6" id="KW-1133">Transmembrane helix</keyword>
<evidence type="ECO:0000256" key="6">
    <source>
        <dbReference type="SAM" id="Phobius"/>
    </source>
</evidence>
<dbReference type="RefSeq" id="WP_046723573.1">
    <property type="nucleotide sequence ID" value="NZ_CP009922.3"/>
</dbReference>